<accession>A0A077ED85</accession>
<evidence type="ECO:0000313" key="1">
    <source>
        <dbReference type="EMBL" id="AIL44119.1"/>
    </source>
</evidence>
<dbReference type="STRING" id="1338011.BD94_0344"/>
<proteinExistence type="predicted"/>
<dbReference type="Proteomes" id="UP000028933">
    <property type="component" value="Chromosome"/>
</dbReference>
<dbReference type="AlphaFoldDB" id="A0A077ED85"/>
<dbReference type="eggNOG" id="ENOG503117S">
    <property type="taxonomic scope" value="Bacteria"/>
</dbReference>
<dbReference type="EMBL" id="CP007547">
    <property type="protein sequence ID" value="AIL44119.1"/>
    <property type="molecule type" value="Genomic_DNA"/>
</dbReference>
<reference evidence="1" key="2">
    <citation type="journal article" date="2015" name="Genome Biol. Evol.">
        <title>Complete Genome Sequence and Transcriptomic Analysis of the Novel Pathogen Elizabethkingia anophelis in Response to Oxidative Stress.</title>
        <authorList>
            <person name="Li Y."/>
            <person name="Liu Y."/>
            <person name="Chew S.C."/>
            <person name="Tay M."/>
            <person name="Salido M.M."/>
            <person name="Teo J."/>
            <person name="Lauro F.M."/>
            <person name="Givskov M."/>
            <person name="Yang L."/>
        </authorList>
    </citation>
    <scope>NUCLEOTIDE SEQUENCE</scope>
    <source>
        <strain evidence="1">NUHP1</strain>
    </source>
</reference>
<dbReference type="HOGENOM" id="CLU_2842856_0_0_10"/>
<gene>
    <name evidence="1" type="ORF">BD94_0344</name>
</gene>
<dbReference type="KEGG" id="eao:BD94_0344"/>
<organism evidence="1 2">
    <name type="scientific">Elizabethkingia anophelis NUHP1</name>
    <dbReference type="NCBI Taxonomy" id="1338011"/>
    <lineage>
        <taxon>Bacteria</taxon>
        <taxon>Pseudomonadati</taxon>
        <taxon>Bacteroidota</taxon>
        <taxon>Flavobacteriia</taxon>
        <taxon>Flavobacteriales</taxon>
        <taxon>Weeksellaceae</taxon>
        <taxon>Elizabethkingia</taxon>
    </lineage>
</organism>
<protein>
    <submittedName>
        <fullName evidence="1">Uncharacterized protein</fullName>
    </submittedName>
</protein>
<evidence type="ECO:0000313" key="2">
    <source>
        <dbReference type="Proteomes" id="UP000028933"/>
    </source>
</evidence>
<name>A0A077ED85_9FLAO</name>
<reference evidence="1" key="1">
    <citation type="journal article" date="2013" name="Lancet">
        <title>First case of E anophelis outbreak in an intensive-care unit.</title>
        <authorList>
            <person name="Teo J."/>
            <person name="Tan S.Y."/>
            <person name="Tay M."/>
            <person name="Ding Y."/>
            <person name="Kjelleberg S."/>
            <person name="Givskov M."/>
            <person name="Lin R.T."/>
            <person name="Yang L."/>
        </authorList>
    </citation>
    <scope>NUCLEOTIDE SEQUENCE [LARGE SCALE GENOMIC DNA]</scope>
    <source>
        <strain evidence="1">NUHP1</strain>
    </source>
</reference>
<sequence>MITKEDAYNKIKNYLDKSIKYSSIDNIDKIAFTSKDEMIYPISHGKYKGKKNRLLCNFLWRDVGN</sequence>